<proteinExistence type="predicted"/>
<evidence type="ECO:0000313" key="2">
    <source>
        <dbReference type="Proteomes" id="UP000052237"/>
    </source>
</evidence>
<accession>A0A0S4R7V0</accession>
<comment type="caution">
    <text evidence="1">The sequence shown here is derived from an EMBL/GenBank/DDBJ whole genome shotgun (WGS) entry which is preliminary data.</text>
</comment>
<evidence type="ECO:0000313" key="1">
    <source>
        <dbReference type="EMBL" id="CUU69189.1"/>
    </source>
</evidence>
<dbReference type="InterPro" id="IPR007402">
    <property type="entry name" value="DUF455"/>
</dbReference>
<organism evidence="1 2">
    <name type="scientific">Campylobacter hyointestinalis subsp. hyointestinalis</name>
    <dbReference type="NCBI Taxonomy" id="91352"/>
    <lineage>
        <taxon>Bacteria</taxon>
        <taxon>Pseudomonadati</taxon>
        <taxon>Campylobacterota</taxon>
        <taxon>Epsilonproteobacteria</taxon>
        <taxon>Campylobacterales</taxon>
        <taxon>Campylobacteraceae</taxon>
        <taxon>Campylobacter</taxon>
    </lineage>
</organism>
<keyword evidence="2" id="KW-1185">Reference proteome</keyword>
<dbReference type="PANTHER" id="PTHR42782">
    <property type="entry name" value="SI:CH73-314G15.3"/>
    <property type="match status" value="1"/>
</dbReference>
<dbReference type="PANTHER" id="PTHR42782:SF4">
    <property type="entry name" value="DUF455 DOMAIN-CONTAINING PROTEIN"/>
    <property type="match status" value="1"/>
</dbReference>
<reference evidence="1 2" key="1">
    <citation type="submission" date="2015-11" db="EMBL/GenBank/DDBJ databases">
        <authorList>
            <consortium name="Pathogen Informatics"/>
        </authorList>
    </citation>
    <scope>NUCLEOTIDE SEQUENCE [LARGE SCALE GENOMIC DNA]</scope>
    <source>
        <strain evidence="1 2">006A-0059</strain>
    </source>
</reference>
<gene>
    <name evidence="1" type="ORF">ERS686654_00142</name>
</gene>
<dbReference type="CDD" id="cd00657">
    <property type="entry name" value="Ferritin_like"/>
    <property type="match status" value="1"/>
</dbReference>
<sequence>MNFFEDIWKIQNDGNLESKFSGFERIFADFNSGFYDLNSVSKPNPLVAPSYALNCAVYEMKELKNHKNENKNAAFLHSIAHIEYSAIDIALDACYRFRELPKEYYFDWLEVANDEIKHFKMINELLEKSESKYGDFGVHNGLFIAMQKTQNSLIDRMAVLPRYMEANGLDANLFMMSKLGADSKKRYLLEVLKVIHAEEIDHVKKGDKWFKFASAKCGIDPNSWIDIVLKHYPNAFSTKRVLDKKHRLLAGFSESEITKISYLQKDK</sequence>
<dbReference type="EMBL" id="FAVB01000001">
    <property type="protein sequence ID" value="CUU69189.1"/>
    <property type="molecule type" value="Genomic_DNA"/>
</dbReference>
<dbReference type="PIRSF" id="PIRSF012318">
    <property type="entry name" value="UCP012318"/>
    <property type="match status" value="1"/>
</dbReference>
<name>A0A0S4R7V0_CAMHY</name>
<dbReference type="AlphaFoldDB" id="A0A0S4R7V0"/>
<protein>
    <submittedName>
        <fullName evidence="1">COG2833: uncharacterized protein</fullName>
    </submittedName>
</protein>
<dbReference type="InterPro" id="IPR009078">
    <property type="entry name" value="Ferritin-like_SF"/>
</dbReference>
<dbReference type="Proteomes" id="UP000052237">
    <property type="component" value="Unassembled WGS sequence"/>
</dbReference>
<dbReference type="RefSeq" id="WP_059434880.1">
    <property type="nucleotide sequence ID" value="NZ_FAVB01000001.1"/>
</dbReference>
<dbReference type="Pfam" id="PF04305">
    <property type="entry name" value="DUF455"/>
    <property type="match status" value="1"/>
</dbReference>
<dbReference type="InterPro" id="IPR011197">
    <property type="entry name" value="UCP012318"/>
</dbReference>
<dbReference type="SUPFAM" id="SSF47240">
    <property type="entry name" value="Ferritin-like"/>
    <property type="match status" value="1"/>
</dbReference>